<protein>
    <submittedName>
        <fullName evidence="2">Uncharacterized protein</fullName>
    </submittedName>
</protein>
<keyword evidence="1" id="KW-0812">Transmembrane</keyword>
<accession>A0A508YJ63</accession>
<reference evidence="2 3" key="1">
    <citation type="submission" date="2019-06" db="EMBL/GenBank/DDBJ databases">
        <authorList>
            <person name="Rodrigo-Torres L."/>
            <person name="Arahal R. D."/>
            <person name="Lucena T."/>
        </authorList>
    </citation>
    <scope>NUCLEOTIDE SEQUENCE [LARGE SCALE GENOMIC DNA]</scope>
    <source>
        <strain evidence="2 3">INIA P508</strain>
    </source>
</reference>
<proteinExistence type="predicted"/>
<keyword evidence="1" id="KW-1133">Transmembrane helix</keyword>
<organism evidence="2 3">
    <name type="scientific">Limosilactobacillus mucosae</name>
    <name type="common">Lactobacillus mucosae</name>
    <dbReference type="NCBI Taxonomy" id="97478"/>
    <lineage>
        <taxon>Bacteria</taxon>
        <taxon>Bacillati</taxon>
        <taxon>Bacillota</taxon>
        <taxon>Bacilli</taxon>
        <taxon>Lactobacillales</taxon>
        <taxon>Lactobacillaceae</taxon>
        <taxon>Limosilactobacillus</taxon>
    </lineage>
</organism>
<dbReference type="AlphaFoldDB" id="A0A508YJ63"/>
<dbReference type="EMBL" id="CABFNH010000010">
    <property type="protein sequence ID" value="VTZ89760.1"/>
    <property type="molecule type" value="Genomic_DNA"/>
</dbReference>
<gene>
    <name evidence="2" type="ORF">LMUP508_00885</name>
</gene>
<feature type="transmembrane region" description="Helical" evidence="1">
    <location>
        <begin position="7"/>
        <end position="28"/>
    </location>
</feature>
<dbReference type="Proteomes" id="UP000365705">
    <property type="component" value="Unassembled WGS sequence"/>
</dbReference>
<keyword evidence="1" id="KW-0472">Membrane</keyword>
<evidence type="ECO:0000313" key="2">
    <source>
        <dbReference type="EMBL" id="VTZ89760.1"/>
    </source>
</evidence>
<name>A0A508YJ63_LIMMU</name>
<evidence type="ECO:0000313" key="3">
    <source>
        <dbReference type="Proteomes" id="UP000365705"/>
    </source>
</evidence>
<evidence type="ECO:0000256" key="1">
    <source>
        <dbReference type="SAM" id="Phobius"/>
    </source>
</evidence>
<sequence length="33" mass="3602">MKVANDIVEWLIHSGALAVLVAFLWGYLEGASK</sequence>